<gene>
    <name evidence="2" type="ORF">A2527_10600</name>
</gene>
<evidence type="ECO:0000313" key="3">
    <source>
        <dbReference type="Proteomes" id="UP000178449"/>
    </source>
</evidence>
<evidence type="ECO:0000313" key="2">
    <source>
        <dbReference type="EMBL" id="OGG97275.1"/>
    </source>
</evidence>
<organism evidence="2 3">
    <name type="scientific">Candidatus Lambdaproteobacteria bacterium RIFOXYD2_FULL_50_16</name>
    <dbReference type="NCBI Taxonomy" id="1817772"/>
    <lineage>
        <taxon>Bacteria</taxon>
        <taxon>Pseudomonadati</taxon>
        <taxon>Pseudomonadota</taxon>
        <taxon>Candidatus Lambdaproteobacteria</taxon>
    </lineage>
</organism>
<dbReference type="PROSITE" id="PS51257">
    <property type="entry name" value="PROKAR_LIPOPROTEIN"/>
    <property type="match status" value="1"/>
</dbReference>
<feature type="region of interest" description="Disordered" evidence="1">
    <location>
        <begin position="25"/>
        <end position="65"/>
    </location>
</feature>
<dbReference type="Proteomes" id="UP000178449">
    <property type="component" value="Unassembled WGS sequence"/>
</dbReference>
<protein>
    <recommendedName>
        <fullName evidence="4">Lipoprotein</fullName>
    </recommendedName>
</protein>
<name>A0A1F6GGN2_9PROT</name>
<accession>A0A1F6GGN2</accession>
<dbReference type="AlphaFoldDB" id="A0A1F6GGN2"/>
<evidence type="ECO:0000256" key="1">
    <source>
        <dbReference type="SAM" id="MobiDB-lite"/>
    </source>
</evidence>
<evidence type="ECO:0008006" key="4">
    <source>
        <dbReference type="Google" id="ProtNLM"/>
    </source>
</evidence>
<reference evidence="2 3" key="1">
    <citation type="journal article" date="2016" name="Nat. Commun.">
        <title>Thousands of microbial genomes shed light on interconnected biogeochemical processes in an aquifer system.</title>
        <authorList>
            <person name="Anantharaman K."/>
            <person name="Brown C.T."/>
            <person name="Hug L.A."/>
            <person name="Sharon I."/>
            <person name="Castelle C.J."/>
            <person name="Probst A.J."/>
            <person name="Thomas B.C."/>
            <person name="Singh A."/>
            <person name="Wilkins M.J."/>
            <person name="Karaoz U."/>
            <person name="Brodie E.L."/>
            <person name="Williams K.H."/>
            <person name="Hubbard S.S."/>
            <person name="Banfield J.F."/>
        </authorList>
    </citation>
    <scope>NUCLEOTIDE SEQUENCE [LARGE SCALE GENOMIC DNA]</scope>
</reference>
<dbReference type="EMBL" id="MFNE01000001">
    <property type="protein sequence ID" value="OGG97275.1"/>
    <property type="molecule type" value="Genomic_DNA"/>
</dbReference>
<sequence>MNKLILILLTLFSFSLIGCVKIVNQSEPTPKNSSEESSTTQEEKAAPDCGAAGAAENADCKTPAK</sequence>
<comment type="caution">
    <text evidence="2">The sequence shown here is derived from an EMBL/GenBank/DDBJ whole genome shotgun (WGS) entry which is preliminary data.</text>
</comment>
<feature type="compositionally biased region" description="Low complexity" evidence="1">
    <location>
        <begin position="47"/>
        <end position="65"/>
    </location>
</feature>
<proteinExistence type="predicted"/>